<feature type="chain" id="PRO_5045946592" description="Beta/gamma crystallin" evidence="1">
    <location>
        <begin position="21"/>
        <end position="159"/>
    </location>
</feature>
<sequence>MHFITFTGLLIATGTTLIAALPADTTVPLMVPTAITFNGVSINITTTTNTTAAAAADNLTRRFNTQPVYRPVTICTDANRKGFCATQSYRHATCYGLDRTWNDRVSSVYPSANTRCRLFADGGCRGAFADVGPNRSNDNLKSVGMNDRMSSLACYTQIY</sequence>
<keyword evidence="1" id="KW-0732">Signal</keyword>
<organism evidence="2 3">
    <name type="scientific">Macrophomina phaseolina</name>
    <dbReference type="NCBI Taxonomy" id="35725"/>
    <lineage>
        <taxon>Eukaryota</taxon>
        <taxon>Fungi</taxon>
        <taxon>Dikarya</taxon>
        <taxon>Ascomycota</taxon>
        <taxon>Pezizomycotina</taxon>
        <taxon>Dothideomycetes</taxon>
        <taxon>Dothideomycetes incertae sedis</taxon>
        <taxon>Botryosphaeriales</taxon>
        <taxon>Botryosphaeriaceae</taxon>
        <taxon>Macrophomina</taxon>
    </lineage>
</organism>
<accession>A0ABQ8GQ55</accession>
<feature type="signal peptide" evidence="1">
    <location>
        <begin position="1"/>
        <end position="20"/>
    </location>
</feature>
<evidence type="ECO:0000313" key="3">
    <source>
        <dbReference type="Proteomes" id="UP000774617"/>
    </source>
</evidence>
<gene>
    <name evidence="2" type="ORF">B0J12DRAFT_725441</name>
</gene>
<proteinExistence type="predicted"/>
<evidence type="ECO:0000256" key="1">
    <source>
        <dbReference type="SAM" id="SignalP"/>
    </source>
</evidence>
<keyword evidence="3" id="KW-1185">Reference proteome</keyword>
<comment type="caution">
    <text evidence="2">The sequence shown here is derived from an EMBL/GenBank/DDBJ whole genome shotgun (WGS) entry which is preliminary data.</text>
</comment>
<evidence type="ECO:0008006" key="4">
    <source>
        <dbReference type="Google" id="ProtNLM"/>
    </source>
</evidence>
<dbReference type="Gene3D" id="2.60.20.10">
    <property type="entry name" value="Crystallins"/>
    <property type="match status" value="1"/>
</dbReference>
<protein>
    <recommendedName>
        <fullName evidence="4">Beta/gamma crystallin</fullName>
    </recommendedName>
</protein>
<dbReference type="EMBL" id="JAGTJR010000005">
    <property type="protein sequence ID" value="KAH7060728.1"/>
    <property type="molecule type" value="Genomic_DNA"/>
</dbReference>
<evidence type="ECO:0000313" key="2">
    <source>
        <dbReference type="EMBL" id="KAH7060728.1"/>
    </source>
</evidence>
<reference evidence="2 3" key="1">
    <citation type="journal article" date="2021" name="Nat. Commun.">
        <title>Genetic determinants of endophytism in the Arabidopsis root mycobiome.</title>
        <authorList>
            <person name="Mesny F."/>
            <person name="Miyauchi S."/>
            <person name="Thiergart T."/>
            <person name="Pickel B."/>
            <person name="Atanasova L."/>
            <person name="Karlsson M."/>
            <person name="Huettel B."/>
            <person name="Barry K.W."/>
            <person name="Haridas S."/>
            <person name="Chen C."/>
            <person name="Bauer D."/>
            <person name="Andreopoulos W."/>
            <person name="Pangilinan J."/>
            <person name="LaButti K."/>
            <person name="Riley R."/>
            <person name="Lipzen A."/>
            <person name="Clum A."/>
            <person name="Drula E."/>
            <person name="Henrissat B."/>
            <person name="Kohler A."/>
            <person name="Grigoriev I.V."/>
            <person name="Martin F.M."/>
            <person name="Hacquard S."/>
        </authorList>
    </citation>
    <scope>NUCLEOTIDE SEQUENCE [LARGE SCALE GENOMIC DNA]</scope>
    <source>
        <strain evidence="2 3">MPI-SDFR-AT-0080</strain>
    </source>
</reference>
<name>A0ABQ8GQ55_9PEZI</name>
<dbReference type="Proteomes" id="UP000774617">
    <property type="component" value="Unassembled WGS sequence"/>
</dbReference>